<evidence type="ECO:0000313" key="2">
    <source>
        <dbReference type="EMBL" id="CAB9514804.1"/>
    </source>
</evidence>
<dbReference type="OrthoDB" id="44880at2759"/>
<sequence>MNRGDSDATKSQSTELWCQPLLFPSRGDNDGQETAIMPSLHSLDRSRLKRSRGDAQEMQSGISATILPSSQLKPVFSIQSLSLDRGAIAPALASPTAPFARSERKKAYVSALFYSECFHRKIQPVDADSASFDIQNQYTKWWVDAKKKQTCTPTDAGSGSSPEEDNPSSKKRRLPDPNSEKCDSGMIVSSSLRPYLTQEMVTLLKDRFIEQLQKTGGDTTTAEFQRCLEQLRSVYVSGFPGSSYTNRKSHLCGAHGTWLTLSKPTYSECLGRNENGESIYTLGRMSFDMFRPSNLRCSIRAVMNNVRVMDPKSKPPSFPHRLAKELKQHRGRKSHNPIHHYDIVVAFTIEANQTRNGTEPKTADASHGDDEFVVTRPIRGLMTNHGYMVADPKCPNRMSIWFTGGSMEVQDEVADAEIWKQIFDESLAPSRDLKAMANLLAAKVLLGAYTTTTSVDSNTGNSITTNDVEDHPPSPSSTSTCSNESNDDSAPIMSYFFKRPIGGHGEVYCDTLYIDENLRIMQGHHGSTYVFTKVPDC</sequence>
<feature type="compositionally biased region" description="Polar residues" evidence="1">
    <location>
        <begin position="150"/>
        <end position="161"/>
    </location>
</feature>
<evidence type="ECO:0000313" key="3">
    <source>
        <dbReference type="Proteomes" id="UP001153069"/>
    </source>
</evidence>
<name>A0A9N8EAG3_9STRA</name>
<dbReference type="EMBL" id="CAICTM010000674">
    <property type="protein sequence ID" value="CAB9514804.1"/>
    <property type="molecule type" value="Genomic_DNA"/>
</dbReference>
<organism evidence="2 3">
    <name type="scientific">Seminavis robusta</name>
    <dbReference type="NCBI Taxonomy" id="568900"/>
    <lineage>
        <taxon>Eukaryota</taxon>
        <taxon>Sar</taxon>
        <taxon>Stramenopiles</taxon>
        <taxon>Ochrophyta</taxon>
        <taxon>Bacillariophyta</taxon>
        <taxon>Bacillariophyceae</taxon>
        <taxon>Bacillariophycidae</taxon>
        <taxon>Naviculales</taxon>
        <taxon>Naviculaceae</taxon>
        <taxon>Seminavis</taxon>
    </lineage>
</organism>
<keyword evidence="3" id="KW-1185">Reference proteome</keyword>
<accession>A0A9N8EAG3</accession>
<feature type="region of interest" description="Disordered" evidence="1">
    <location>
        <begin position="150"/>
        <end position="185"/>
    </location>
</feature>
<comment type="caution">
    <text evidence="2">The sequence shown here is derived from an EMBL/GenBank/DDBJ whole genome shotgun (WGS) entry which is preliminary data.</text>
</comment>
<gene>
    <name evidence="2" type="ORF">SEMRO_675_G185540.1</name>
</gene>
<feature type="compositionally biased region" description="Polar residues" evidence="1">
    <location>
        <begin position="456"/>
        <end position="466"/>
    </location>
</feature>
<protein>
    <submittedName>
        <fullName evidence="2">Uncharacterized protein</fullName>
    </submittedName>
</protein>
<feature type="region of interest" description="Disordered" evidence="1">
    <location>
        <begin position="25"/>
        <end position="50"/>
    </location>
</feature>
<dbReference type="AlphaFoldDB" id="A0A9N8EAG3"/>
<reference evidence="2" key="1">
    <citation type="submission" date="2020-06" db="EMBL/GenBank/DDBJ databases">
        <authorList>
            <consortium name="Plant Systems Biology data submission"/>
        </authorList>
    </citation>
    <scope>NUCLEOTIDE SEQUENCE</scope>
    <source>
        <strain evidence="2">D6</strain>
    </source>
</reference>
<feature type="compositionally biased region" description="Basic and acidic residues" evidence="1">
    <location>
        <begin position="174"/>
        <end position="183"/>
    </location>
</feature>
<evidence type="ECO:0000256" key="1">
    <source>
        <dbReference type="SAM" id="MobiDB-lite"/>
    </source>
</evidence>
<dbReference type="Proteomes" id="UP001153069">
    <property type="component" value="Unassembled WGS sequence"/>
</dbReference>
<proteinExistence type="predicted"/>
<feature type="region of interest" description="Disordered" evidence="1">
    <location>
        <begin position="456"/>
        <end position="486"/>
    </location>
</feature>